<gene>
    <name evidence="8" type="ORF">PY650_28810</name>
</gene>
<dbReference type="Gene3D" id="3.50.50.100">
    <property type="match status" value="1"/>
</dbReference>
<dbReference type="PANTHER" id="PTHR42913">
    <property type="entry name" value="APOPTOSIS-INDUCING FACTOR 1"/>
    <property type="match status" value="1"/>
</dbReference>
<sequence>MPKPSSISEKPHRSNTSEESCAQRPHQIVIVGGGIAGLEIASNLPKRTGRTSIAVTLIDREPAYVWKPMLHTIAAGTSDVSQQETSYVAQARNRRFVFEPGELKGIDRQGRKVYLSPTEIAGRRVLPERAIDYDTLILAIGSAANDFGTPGVREHCLMIDSRSQAMNFNREVMARILETVTARNTLNIAVVGGGATGVELAAELIQLADVSAYYGAAGLRDQINVTLIESGPNLLGAFPDRVAIAARGRLEELGVTVLTGARVVAAEADCFRLADGRQVSAELKVWAAGVKGADACAKFEGLELTRNNQIVVTPTLQTTVDSRIFAVGDCSSLPVGDAGKPLPPAAQVAHQQASHLIRHLPRWLRGKELPTFTFRDFGSIVSLGGYGAYGSLGQFGLFTGGFLRGRVAQLGHILLYRSYQSQLHGFWRGGLIWLADMINSRVRPRIRIPD</sequence>
<organism evidence="8 9">
    <name type="scientific">Rhizobium calliandrae</name>
    <dbReference type="NCBI Taxonomy" id="1312182"/>
    <lineage>
        <taxon>Bacteria</taxon>
        <taxon>Pseudomonadati</taxon>
        <taxon>Pseudomonadota</taxon>
        <taxon>Alphaproteobacteria</taxon>
        <taxon>Hyphomicrobiales</taxon>
        <taxon>Rhizobiaceae</taxon>
        <taxon>Rhizobium/Agrobacterium group</taxon>
        <taxon>Rhizobium</taxon>
    </lineage>
</organism>
<dbReference type="EMBL" id="JARFYN010000054">
    <property type="protein sequence ID" value="MDL2409560.1"/>
    <property type="molecule type" value="Genomic_DNA"/>
</dbReference>
<evidence type="ECO:0000313" key="8">
    <source>
        <dbReference type="EMBL" id="MDL2409560.1"/>
    </source>
</evidence>
<dbReference type="EC" id="1.6.5.-" evidence="8"/>
<dbReference type="Proteomes" id="UP001172630">
    <property type="component" value="Unassembled WGS sequence"/>
</dbReference>
<dbReference type="InterPro" id="IPR051169">
    <property type="entry name" value="NADH-Q_oxidoreductase"/>
</dbReference>
<dbReference type="GO" id="GO:0016491">
    <property type="term" value="F:oxidoreductase activity"/>
    <property type="evidence" value="ECO:0007669"/>
    <property type="project" value="UniProtKB-KW"/>
</dbReference>
<dbReference type="PANTHER" id="PTHR42913:SF3">
    <property type="entry name" value="64 KDA MITOCHONDRIAL NADH DEHYDROGENASE (EUROFUNG)"/>
    <property type="match status" value="1"/>
</dbReference>
<comment type="caution">
    <text evidence="8">The sequence shown here is derived from an EMBL/GenBank/DDBJ whole genome shotgun (WGS) entry which is preliminary data.</text>
</comment>
<name>A0ABT7KLN8_9HYPH</name>
<dbReference type="PRINTS" id="PR00368">
    <property type="entry name" value="FADPNR"/>
</dbReference>
<dbReference type="InterPro" id="IPR023753">
    <property type="entry name" value="FAD/NAD-binding_dom"/>
</dbReference>
<keyword evidence="5 8" id="KW-0560">Oxidoreductase</keyword>
<dbReference type="RefSeq" id="WP_285883149.1">
    <property type="nucleotide sequence ID" value="NZ_JARFYN010000054.1"/>
</dbReference>
<reference evidence="8" key="1">
    <citation type="submission" date="2023-06" db="EMBL/GenBank/DDBJ databases">
        <title>Phylogenetic Diversity of Rhizobium strains.</title>
        <authorList>
            <person name="Moura F.T."/>
            <person name="Helene L.C.F."/>
            <person name="Hungria M."/>
        </authorList>
    </citation>
    <scope>NUCLEOTIDE SEQUENCE</scope>
    <source>
        <strain evidence="8">CCGE524</strain>
    </source>
</reference>
<dbReference type="InterPro" id="IPR036188">
    <property type="entry name" value="FAD/NAD-bd_sf"/>
</dbReference>
<keyword evidence="4" id="KW-0274">FAD</keyword>
<evidence type="ECO:0000256" key="4">
    <source>
        <dbReference type="ARBA" id="ARBA00022827"/>
    </source>
</evidence>
<protein>
    <submittedName>
        <fullName evidence="8">NAD(P)/FAD-dependent oxidoreductase</fullName>
        <ecNumber evidence="8">1.6.5.-</ecNumber>
    </submittedName>
</protein>
<dbReference type="PRINTS" id="PR00411">
    <property type="entry name" value="PNDRDTASEI"/>
</dbReference>
<proteinExistence type="inferred from homology"/>
<keyword evidence="9" id="KW-1185">Reference proteome</keyword>
<comment type="cofactor">
    <cofactor evidence="1">
        <name>FAD</name>
        <dbReference type="ChEBI" id="CHEBI:57692"/>
    </cofactor>
</comment>
<feature type="domain" description="FAD/NAD(P)-binding" evidence="7">
    <location>
        <begin position="27"/>
        <end position="353"/>
    </location>
</feature>
<accession>A0ABT7KLN8</accession>
<dbReference type="Pfam" id="PF07992">
    <property type="entry name" value="Pyr_redox_2"/>
    <property type="match status" value="1"/>
</dbReference>
<comment type="similarity">
    <text evidence="2">Belongs to the NADH dehydrogenase family.</text>
</comment>
<evidence type="ECO:0000256" key="3">
    <source>
        <dbReference type="ARBA" id="ARBA00022630"/>
    </source>
</evidence>
<evidence type="ECO:0000256" key="1">
    <source>
        <dbReference type="ARBA" id="ARBA00001974"/>
    </source>
</evidence>
<evidence type="ECO:0000259" key="7">
    <source>
        <dbReference type="Pfam" id="PF07992"/>
    </source>
</evidence>
<dbReference type="SUPFAM" id="SSF51905">
    <property type="entry name" value="FAD/NAD(P)-binding domain"/>
    <property type="match status" value="1"/>
</dbReference>
<evidence type="ECO:0000256" key="6">
    <source>
        <dbReference type="SAM" id="MobiDB-lite"/>
    </source>
</evidence>
<evidence type="ECO:0000313" key="9">
    <source>
        <dbReference type="Proteomes" id="UP001172630"/>
    </source>
</evidence>
<evidence type="ECO:0000256" key="5">
    <source>
        <dbReference type="ARBA" id="ARBA00023002"/>
    </source>
</evidence>
<keyword evidence="3" id="KW-0285">Flavoprotein</keyword>
<evidence type="ECO:0000256" key="2">
    <source>
        <dbReference type="ARBA" id="ARBA00005272"/>
    </source>
</evidence>
<feature type="region of interest" description="Disordered" evidence="6">
    <location>
        <begin position="1"/>
        <end position="24"/>
    </location>
</feature>